<name>A0AAW2WC49_9LAMI</name>
<evidence type="ECO:0000256" key="7">
    <source>
        <dbReference type="ARBA" id="ARBA00023242"/>
    </source>
</evidence>
<dbReference type="PANTHER" id="PTHR22930">
    <property type="match status" value="1"/>
</dbReference>
<keyword evidence="6" id="KW-0378">Hydrolase</keyword>
<proteinExistence type="inferred from homology"/>
<comment type="subcellular location">
    <subcellularLocation>
        <location evidence="2">Nucleus</location>
    </subcellularLocation>
</comment>
<keyword evidence="7" id="KW-0539">Nucleus</keyword>
<dbReference type="GO" id="GO:0016787">
    <property type="term" value="F:hydrolase activity"/>
    <property type="evidence" value="ECO:0007669"/>
    <property type="project" value="UniProtKB-KW"/>
</dbReference>
<comment type="caution">
    <text evidence="9">The sequence shown here is derived from an EMBL/GenBank/DDBJ whole genome shotgun (WGS) entry which is preliminary data.</text>
</comment>
<dbReference type="InterPro" id="IPR027806">
    <property type="entry name" value="HARBI1_dom"/>
</dbReference>
<dbReference type="PANTHER" id="PTHR22930:SF281">
    <property type="entry name" value="NUCLEASE"/>
    <property type="match status" value="1"/>
</dbReference>
<gene>
    <name evidence="9" type="ORF">Slati_2366000</name>
</gene>
<comment type="cofactor">
    <cofactor evidence="1">
        <name>a divalent metal cation</name>
        <dbReference type="ChEBI" id="CHEBI:60240"/>
    </cofactor>
</comment>
<protein>
    <recommendedName>
        <fullName evidence="8">DDE Tnp4 domain-containing protein</fullName>
    </recommendedName>
</protein>
<reference evidence="9" key="2">
    <citation type="journal article" date="2024" name="Plant">
        <title>Genomic evolution and insights into agronomic trait innovations of Sesamum species.</title>
        <authorList>
            <person name="Miao H."/>
            <person name="Wang L."/>
            <person name="Qu L."/>
            <person name="Liu H."/>
            <person name="Sun Y."/>
            <person name="Le M."/>
            <person name="Wang Q."/>
            <person name="Wei S."/>
            <person name="Zheng Y."/>
            <person name="Lin W."/>
            <person name="Duan Y."/>
            <person name="Cao H."/>
            <person name="Xiong S."/>
            <person name="Wang X."/>
            <person name="Wei L."/>
            <person name="Li C."/>
            <person name="Ma Q."/>
            <person name="Ju M."/>
            <person name="Zhao R."/>
            <person name="Li G."/>
            <person name="Mu C."/>
            <person name="Tian Q."/>
            <person name="Mei H."/>
            <person name="Zhang T."/>
            <person name="Gao T."/>
            <person name="Zhang H."/>
        </authorList>
    </citation>
    <scope>NUCLEOTIDE SEQUENCE</scope>
    <source>
        <strain evidence="9">KEN1</strain>
    </source>
</reference>
<evidence type="ECO:0000313" key="9">
    <source>
        <dbReference type="EMBL" id="KAL0438830.1"/>
    </source>
</evidence>
<keyword evidence="5" id="KW-0479">Metal-binding</keyword>
<dbReference type="GO" id="GO:0046872">
    <property type="term" value="F:metal ion binding"/>
    <property type="evidence" value="ECO:0007669"/>
    <property type="project" value="UniProtKB-KW"/>
</dbReference>
<reference evidence="9" key="1">
    <citation type="submission" date="2020-06" db="EMBL/GenBank/DDBJ databases">
        <authorList>
            <person name="Li T."/>
            <person name="Hu X."/>
            <person name="Zhang T."/>
            <person name="Song X."/>
            <person name="Zhang H."/>
            <person name="Dai N."/>
            <person name="Sheng W."/>
            <person name="Hou X."/>
            <person name="Wei L."/>
        </authorList>
    </citation>
    <scope>NUCLEOTIDE SEQUENCE</scope>
    <source>
        <strain evidence="9">KEN1</strain>
        <tissue evidence="9">Leaf</tissue>
    </source>
</reference>
<evidence type="ECO:0000259" key="8">
    <source>
        <dbReference type="Pfam" id="PF13359"/>
    </source>
</evidence>
<evidence type="ECO:0000256" key="1">
    <source>
        <dbReference type="ARBA" id="ARBA00001968"/>
    </source>
</evidence>
<dbReference type="EMBL" id="JACGWN010000008">
    <property type="protein sequence ID" value="KAL0438830.1"/>
    <property type="molecule type" value="Genomic_DNA"/>
</dbReference>
<accession>A0AAW2WC49</accession>
<organism evidence="9">
    <name type="scientific">Sesamum latifolium</name>
    <dbReference type="NCBI Taxonomy" id="2727402"/>
    <lineage>
        <taxon>Eukaryota</taxon>
        <taxon>Viridiplantae</taxon>
        <taxon>Streptophyta</taxon>
        <taxon>Embryophyta</taxon>
        <taxon>Tracheophyta</taxon>
        <taxon>Spermatophyta</taxon>
        <taxon>Magnoliopsida</taxon>
        <taxon>eudicotyledons</taxon>
        <taxon>Gunneridae</taxon>
        <taxon>Pentapetalae</taxon>
        <taxon>asterids</taxon>
        <taxon>lamiids</taxon>
        <taxon>Lamiales</taxon>
        <taxon>Pedaliaceae</taxon>
        <taxon>Sesamum</taxon>
    </lineage>
</organism>
<keyword evidence="4" id="KW-0540">Nuclease</keyword>
<evidence type="ECO:0000256" key="3">
    <source>
        <dbReference type="ARBA" id="ARBA00006958"/>
    </source>
</evidence>
<feature type="domain" description="DDE Tnp4" evidence="8">
    <location>
        <begin position="15"/>
        <end position="114"/>
    </location>
</feature>
<dbReference type="Pfam" id="PF13359">
    <property type="entry name" value="DDE_Tnp_4"/>
    <property type="match status" value="1"/>
</dbReference>
<dbReference type="InterPro" id="IPR045249">
    <property type="entry name" value="HARBI1-like"/>
</dbReference>
<sequence length="172" mass="19797">MGGNSHLLRDAVHREGGLRVPAENYYSCDNGYANADGFLTPYRGVRYHLREWDRGSGGPQNRQELFNLKHSSTRNVIERTFALLKVRWGILRSQSFYPIKVQNRIILACCMIHNFLRNGMPDDPFERELPSPAECGAEADLDFISTIDSNTAWSTWRDALATSMYNEWRNRP</sequence>
<dbReference type="GO" id="GO:0005634">
    <property type="term" value="C:nucleus"/>
    <property type="evidence" value="ECO:0007669"/>
    <property type="project" value="UniProtKB-SubCell"/>
</dbReference>
<evidence type="ECO:0000256" key="2">
    <source>
        <dbReference type="ARBA" id="ARBA00004123"/>
    </source>
</evidence>
<evidence type="ECO:0000256" key="5">
    <source>
        <dbReference type="ARBA" id="ARBA00022723"/>
    </source>
</evidence>
<dbReference type="AlphaFoldDB" id="A0AAW2WC49"/>
<evidence type="ECO:0000256" key="6">
    <source>
        <dbReference type="ARBA" id="ARBA00022801"/>
    </source>
</evidence>
<evidence type="ECO:0000256" key="4">
    <source>
        <dbReference type="ARBA" id="ARBA00022722"/>
    </source>
</evidence>
<dbReference type="GO" id="GO:0004518">
    <property type="term" value="F:nuclease activity"/>
    <property type="evidence" value="ECO:0007669"/>
    <property type="project" value="UniProtKB-KW"/>
</dbReference>
<comment type="similarity">
    <text evidence="3">Belongs to the HARBI1 family.</text>
</comment>